<dbReference type="InterPro" id="IPR023473">
    <property type="entry name" value="AMMECR1"/>
</dbReference>
<organism evidence="2 3">
    <name type="scientific">Hydrogenophilus thermoluteolus</name>
    <name type="common">Pseudomonas hydrogenothermophila</name>
    <dbReference type="NCBI Taxonomy" id="297"/>
    <lineage>
        <taxon>Bacteria</taxon>
        <taxon>Pseudomonadati</taxon>
        <taxon>Pseudomonadota</taxon>
        <taxon>Hydrogenophilia</taxon>
        <taxon>Hydrogenophilales</taxon>
        <taxon>Hydrogenophilaceae</taxon>
        <taxon>Hydrogenophilus</taxon>
    </lineage>
</organism>
<dbReference type="EMBL" id="AP018558">
    <property type="protein sequence ID" value="BBD77148.1"/>
    <property type="molecule type" value="Genomic_DNA"/>
</dbReference>
<dbReference type="NCBIfam" id="TIGR00296">
    <property type="entry name" value="TIGR00296 family protein"/>
    <property type="match status" value="1"/>
</dbReference>
<evidence type="ECO:0000313" key="2">
    <source>
        <dbReference type="EMBL" id="BBD77148.1"/>
    </source>
</evidence>
<dbReference type="Pfam" id="PF01871">
    <property type="entry name" value="AMMECR1"/>
    <property type="match status" value="1"/>
</dbReference>
<dbReference type="PROSITE" id="PS51112">
    <property type="entry name" value="AMMECR1"/>
    <property type="match status" value="1"/>
</dbReference>
<dbReference type="OrthoDB" id="9782820at2"/>
<dbReference type="Gene3D" id="3.30.700.20">
    <property type="entry name" value="Hypothetical protein ph0010, domain 1"/>
    <property type="match status" value="1"/>
</dbReference>
<gene>
    <name evidence="2" type="ORF">HPTL_0880</name>
</gene>
<evidence type="ECO:0000259" key="1">
    <source>
        <dbReference type="PROSITE" id="PS51112"/>
    </source>
</evidence>
<dbReference type="AlphaFoldDB" id="A0A2Z6DXU6"/>
<dbReference type="Gene3D" id="3.30.1490.150">
    <property type="entry name" value="Hypothetical protein ph0010, domain 2"/>
    <property type="match status" value="1"/>
</dbReference>
<dbReference type="InterPro" id="IPR027485">
    <property type="entry name" value="AMMECR1_N"/>
</dbReference>
<proteinExistence type="predicted"/>
<protein>
    <recommendedName>
        <fullName evidence="1">AMMECR1 domain-containing protein</fullName>
    </recommendedName>
</protein>
<dbReference type="PANTHER" id="PTHR13016">
    <property type="entry name" value="AMMECR1 HOMOLOG"/>
    <property type="match status" value="1"/>
</dbReference>
<sequence length="205" mass="22266">MTAKPIADAPTIDDSLGYALLAHARAAIHHALTGESLSVPEDPRLDTPGATFVTLTQNHQLRGCIGSLEAYRPLREDVRANALAAAFEDPRFPPLSRHEWPSITLEVSLLSPPEPLTFTDETALIAQLRPHQDGLILAAGPYRATFLPQVWKQLPDPEAFLAALKQKAGLDPFRPVPGLKAWRYSVTAWHEPAQPNGASPKGAPQ</sequence>
<dbReference type="PANTHER" id="PTHR13016:SF0">
    <property type="entry name" value="AMME SYNDROME CANDIDATE GENE 1 PROTEIN"/>
    <property type="match status" value="1"/>
</dbReference>
<accession>A0A2Z6DXU6</accession>
<name>A0A2Z6DXU6_HYDTE</name>
<dbReference type="KEGG" id="htl:HPTL_0880"/>
<dbReference type="InterPro" id="IPR027623">
    <property type="entry name" value="AmmeMemoSam_A"/>
</dbReference>
<dbReference type="InterPro" id="IPR002733">
    <property type="entry name" value="AMMECR1_domain"/>
</dbReference>
<keyword evidence="3" id="KW-1185">Reference proteome</keyword>
<dbReference type="RefSeq" id="WP_119334913.1">
    <property type="nucleotide sequence ID" value="NZ_AP018558.1"/>
</dbReference>
<evidence type="ECO:0000313" key="3">
    <source>
        <dbReference type="Proteomes" id="UP000262004"/>
    </source>
</evidence>
<dbReference type="NCBIfam" id="TIGR04335">
    <property type="entry name" value="AmmeMemoSam_A"/>
    <property type="match status" value="1"/>
</dbReference>
<dbReference type="InterPro" id="IPR036071">
    <property type="entry name" value="AMMECR1_dom_sf"/>
</dbReference>
<dbReference type="SUPFAM" id="SSF143447">
    <property type="entry name" value="AMMECR1-like"/>
    <property type="match status" value="1"/>
</dbReference>
<reference evidence="2 3" key="1">
    <citation type="submission" date="2018-04" db="EMBL/GenBank/DDBJ databases">
        <title>Complete genome sequence of Hydrogenophilus thermoluteolus TH-1.</title>
        <authorList>
            <person name="Arai H."/>
        </authorList>
    </citation>
    <scope>NUCLEOTIDE SEQUENCE [LARGE SCALE GENOMIC DNA]</scope>
    <source>
        <strain evidence="2 3">TH-1</strain>
    </source>
</reference>
<dbReference type="Proteomes" id="UP000262004">
    <property type="component" value="Chromosome"/>
</dbReference>
<feature type="domain" description="AMMECR1" evidence="1">
    <location>
        <begin position="15"/>
        <end position="200"/>
    </location>
</feature>